<reference evidence="1 2" key="1">
    <citation type="journal article" date="2024" name="Proc. Natl. Acad. Sci. U.S.A.">
        <title>The evolutionary genomics of adaptation to stress in wild rhizobium bacteria.</title>
        <authorList>
            <person name="Kehlet-Delgado H."/>
            <person name="Montoya A.P."/>
            <person name="Jensen K.T."/>
            <person name="Wendlandt C.E."/>
            <person name="Dexheimer C."/>
            <person name="Roberts M."/>
            <person name="Torres Martinez L."/>
            <person name="Friesen M.L."/>
            <person name="Griffitts J.S."/>
            <person name="Porter S.S."/>
        </authorList>
    </citation>
    <scope>NUCLEOTIDE SEQUENCE [LARGE SCALE GENOMIC DNA]</scope>
    <source>
        <strain evidence="1 2">M0641</strain>
    </source>
</reference>
<sequence length="73" mass="8440">MVEHYVSKSDVAYPDDLTLLKKVYDRICVERCWAEGSPEAAELAVVAMDVFRRGIFEEDALYRELRKSDRRGA</sequence>
<organism evidence="1 2">
    <name type="scientific">Mesorhizobium caraganae</name>
    <dbReference type="NCBI Taxonomy" id="483206"/>
    <lineage>
        <taxon>Bacteria</taxon>
        <taxon>Pseudomonadati</taxon>
        <taxon>Pseudomonadota</taxon>
        <taxon>Alphaproteobacteria</taxon>
        <taxon>Hyphomicrobiales</taxon>
        <taxon>Phyllobacteriaceae</taxon>
        <taxon>Mesorhizobium</taxon>
    </lineage>
</organism>
<dbReference type="Proteomes" id="UP001433071">
    <property type="component" value="Unassembled WGS sequence"/>
</dbReference>
<dbReference type="RefSeq" id="WP_352559691.1">
    <property type="nucleotide sequence ID" value="NZ_JAMYQB010000016.1"/>
</dbReference>
<name>A0ABV1Z3H4_9HYPH</name>
<evidence type="ECO:0000313" key="2">
    <source>
        <dbReference type="Proteomes" id="UP001433071"/>
    </source>
</evidence>
<accession>A0ABV1Z3H4</accession>
<protein>
    <recommendedName>
        <fullName evidence="3">DUF982 domain-containing protein</fullName>
    </recommendedName>
</protein>
<comment type="caution">
    <text evidence="1">The sequence shown here is derived from an EMBL/GenBank/DDBJ whole genome shotgun (WGS) entry which is preliminary data.</text>
</comment>
<evidence type="ECO:0000313" key="1">
    <source>
        <dbReference type="EMBL" id="MER9406326.1"/>
    </source>
</evidence>
<evidence type="ECO:0008006" key="3">
    <source>
        <dbReference type="Google" id="ProtNLM"/>
    </source>
</evidence>
<keyword evidence="2" id="KW-1185">Reference proteome</keyword>
<dbReference type="EMBL" id="JAMYQB010000016">
    <property type="protein sequence ID" value="MER9406326.1"/>
    <property type="molecule type" value="Genomic_DNA"/>
</dbReference>
<gene>
    <name evidence="1" type="ORF">NKI36_20045</name>
</gene>
<proteinExistence type="predicted"/>